<dbReference type="AlphaFoldDB" id="B5M0P8"/>
<organism evidence="2">
    <name type="scientific">Simulium vittatum</name>
    <name type="common">Striped black fly</name>
    <dbReference type="NCBI Taxonomy" id="7192"/>
    <lineage>
        <taxon>Eukaryota</taxon>
        <taxon>Metazoa</taxon>
        <taxon>Ecdysozoa</taxon>
        <taxon>Arthropoda</taxon>
        <taxon>Hexapoda</taxon>
        <taxon>Insecta</taxon>
        <taxon>Pterygota</taxon>
        <taxon>Neoptera</taxon>
        <taxon>Endopterygota</taxon>
        <taxon>Diptera</taxon>
        <taxon>Nematocera</taxon>
        <taxon>Chironomoidea</taxon>
        <taxon>Simuliidae</taxon>
        <taxon>Simulium</taxon>
    </lineage>
</organism>
<protein>
    <submittedName>
        <fullName evidence="2">Hypothetical secreted protein</fullName>
    </submittedName>
</protein>
<sequence length="100" mass="11139">MHYFTFVKYIAALCLLLLFLGSAECTPLGPPIRIPAVSSVAKNSATNVGLASKNVARKNMTPKQLRLARLSNHPKAKLHRSDAIRLPERPQEIVKRFNTM</sequence>
<accession>B5M0P8</accession>
<feature type="chain" id="PRO_5002834157" evidence="1">
    <location>
        <begin position="26"/>
        <end position="100"/>
    </location>
</feature>
<feature type="signal peptide" evidence="1">
    <location>
        <begin position="1"/>
        <end position="25"/>
    </location>
</feature>
<reference evidence="2" key="1">
    <citation type="journal article" date="2009" name="J. Proteome Res.">
        <title>Insight into the sialome of the Black Fly, Simulium vittatum.</title>
        <authorList>
            <person name="Andersen J.F."/>
            <person name="Pham V.M."/>
            <person name="Meng Z."/>
            <person name="Champagne D.E."/>
            <person name="Ribeiro J.M."/>
        </authorList>
    </citation>
    <scope>NUCLEOTIDE SEQUENCE</scope>
    <source>
        <tissue evidence="2">Salivary glands</tissue>
    </source>
</reference>
<keyword evidence="1" id="KW-0732">Signal</keyword>
<proteinExistence type="evidence at transcript level"/>
<dbReference type="EMBL" id="EU930234">
    <property type="protein sequence ID" value="ACH56862.1"/>
    <property type="molecule type" value="mRNA"/>
</dbReference>
<name>B5M0P8_SIMVI</name>
<evidence type="ECO:0000313" key="2">
    <source>
        <dbReference type="EMBL" id="ACH56862.1"/>
    </source>
</evidence>
<evidence type="ECO:0000256" key="1">
    <source>
        <dbReference type="SAM" id="SignalP"/>
    </source>
</evidence>